<dbReference type="GO" id="GO:0004703">
    <property type="term" value="F:G protein-coupled receptor kinase activity"/>
    <property type="evidence" value="ECO:0007669"/>
    <property type="project" value="UniProtKB-EC"/>
</dbReference>
<protein>
    <recommendedName>
        <fullName evidence="11">G protein-coupled receptor kinase</fullName>
        <ecNumber evidence="11">2.7.11.-</ecNumber>
    </recommendedName>
</protein>
<dbReference type="SUPFAM" id="SSF48097">
    <property type="entry name" value="Regulator of G-protein signaling, RGS"/>
    <property type="match status" value="1"/>
</dbReference>
<feature type="active site" description="Proton acceptor" evidence="9">
    <location>
        <position position="405"/>
    </location>
</feature>
<dbReference type="Gene3D" id="1.10.167.10">
    <property type="entry name" value="Regulator of G-protein Signalling 4, domain 2"/>
    <property type="match status" value="2"/>
</dbReference>
<dbReference type="AlphaFoldDB" id="A0A6P3I3C8"/>
<comment type="catalytic activity">
    <reaction evidence="1">
        <text>[G-protein-coupled receptor] + ATP = [G-protein-coupled receptor]-phosphate + ADP + H(+)</text>
        <dbReference type="Rhea" id="RHEA:12008"/>
        <dbReference type="Rhea" id="RHEA-COMP:11260"/>
        <dbReference type="Rhea" id="RHEA-COMP:11261"/>
        <dbReference type="ChEBI" id="CHEBI:15378"/>
        <dbReference type="ChEBI" id="CHEBI:30616"/>
        <dbReference type="ChEBI" id="CHEBI:43176"/>
        <dbReference type="ChEBI" id="CHEBI:68546"/>
        <dbReference type="ChEBI" id="CHEBI:456216"/>
        <dbReference type="EC" id="2.7.11.16"/>
    </reaction>
</comment>
<feature type="region of interest" description="Disordered" evidence="12">
    <location>
        <begin position="1"/>
        <end position="98"/>
    </location>
</feature>
<evidence type="ECO:0000259" key="14">
    <source>
        <dbReference type="PROSITE" id="PS50132"/>
    </source>
</evidence>
<dbReference type="InterPro" id="IPR017441">
    <property type="entry name" value="Protein_kinase_ATP_BS"/>
</dbReference>
<evidence type="ECO:0000256" key="1">
    <source>
        <dbReference type="ARBA" id="ARBA00001256"/>
    </source>
</evidence>
<dbReference type="Pfam" id="PF00615">
    <property type="entry name" value="RGS"/>
    <property type="match status" value="1"/>
</dbReference>
<evidence type="ECO:0000256" key="10">
    <source>
        <dbReference type="PROSITE-ProRule" id="PRU10141"/>
    </source>
</evidence>
<dbReference type="Gene3D" id="3.30.200.20">
    <property type="entry name" value="Phosphorylase Kinase, domain 1"/>
    <property type="match status" value="1"/>
</dbReference>
<feature type="compositionally biased region" description="Basic and acidic residues" evidence="12">
    <location>
        <begin position="36"/>
        <end position="64"/>
    </location>
</feature>
<keyword evidence="8 10" id="KW-0067">ATP-binding</keyword>
<dbReference type="GeneID" id="104994417"/>
<evidence type="ECO:0000256" key="2">
    <source>
        <dbReference type="ARBA" id="ARBA00009793"/>
    </source>
</evidence>
<dbReference type="GO" id="GO:0009966">
    <property type="term" value="P:regulation of signal transduction"/>
    <property type="evidence" value="ECO:0007669"/>
    <property type="project" value="TreeGrafter"/>
</dbReference>
<feature type="domain" description="RGS" evidence="14">
    <location>
        <begin position="152"/>
        <end position="265"/>
    </location>
</feature>
<dbReference type="InterPro" id="IPR036305">
    <property type="entry name" value="RGS_sf"/>
</dbReference>
<dbReference type="PROSITE" id="PS00107">
    <property type="entry name" value="PROTEIN_KINASE_ATP"/>
    <property type="match status" value="1"/>
</dbReference>
<evidence type="ECO:0000313" key="16">
    <source>
        <dbReference type="RefSeq" id="XP_010846294.1"/>
    </source>
</evidence>
<reference evidence="16" key="1">
    <citation type="submission" date="2025-08" db="UniProtKB">
        <authorList>
            <consortium name="RefSeq"/>
        </authorList>
    </citation>
    <scope>IDENTIFICATION</scope>
    <source>
        <tissue evidence="16">Blood</tissue>
    </source>
</reference>
<dbReference type="PANTHER" id="PTHR24355">
    <property type="entry name" value="G PROTEIN-COUPLED RECEPTOR KINASE/RIBOSOMAL PROTEIN S6 KINASE"/>
    <property type="match status" value="1"/>
</dbReference>
<evidence type="ECO:0000256" key="3">
    <source>
        <dbReference type="ARBA" id="ARBA00022527"/>
    </source>
</evidence>
<dbReference type="Pfam" id="PF00069">
    <property type="entry name" value="Pkinase"/>
    <property type="match status" value="1"/>
</dbReference>
<organism evidence="15 16">
    <name type="scientific">Bison bison bison</name>
    <name type="common">North American plains bison</name>
    <dbReference type="NCBI Taxonomy" id="43346"/>
    <lineage>
        <taxon>Eukaryota</taxon>
        <taxon>Metazoa</taxon>
        <taxon>Chordata</taxon>
        <taxon>Craniata</taxon>
        <taxon>Vertebrata</taxon>
        <taxon>Euteleostomi</taxon>
        <taxon>Mammalia</taxon>
        <taxon>Eutheria</taxon>
        <taxon>Laurasiatheria</taxon>
        <taxon>Artiodactyla</taxon>
        <taxon>Ruminantia</taxon>
        <taxon>Pecora</taxon>
        <taxon>Bovidae</taxon>
        <taxon>Bovinae</taxon>
        <taxon>Bison</taxon>
    </lineage>
</organism>
<evidence type="ECO:0000256" key="11">
    <source>
        <dbReference type="RuleBase" id="RU000308"/>
    </source>
</evidence>
<dbReference type="InterPro" id="IPR000719">
    <property type="entry name" value="Prot_kinase_dom"/>
</dbReference>
<dbReference type="PROSITE" id="PS50132">
    <property type="entry name" value="RGS"/>
    <property type="match status" value="1"/>
</dbReference>
<dbReference type="InterPro" id="IPR000239">
    <property type="entry name" value="GPCR_kinase"/>
</dbReference>
<feature type="domain" description="Protein kinase" evidence="13">
    <location>
        <begin position="280"/>
        <end position="581"/>
    </location>
</feature>
<proteinExistence type="inferred from homology"/>
<keyword evidence="15" id="KW-1185">Reference proteome</keyword>
<evidence type="ECO:0000256" key="9">
    <source>
        <dbReference type="PIRSR" id="PIRSR600239-51"/>
    </source>
</evidence>
<dbReference type="InterPro" id="IPR016137">
    <property type="entry name" value="RGS"/>
</dbReference>
<dbReference type="PROSITE" id="PS50011">
    <property type="entry name" value="PROTEIN_KINASE_DOM"/>
    <property type="match status" value="1"/>
</dbReference>
<name>A0A6P3I3C8_BISBB</name>
<dbReference type="GO" id="GO:0005524">
    <property type="term" value="F:ATP binding"/>
    <property type="evidence" value="ECO:0007669"/>
    <property type="project" value="UniProtKB-UniRule"/>
</dbReference>
<evidence type="ECO:0000256" key="6">
    <source>
        <dbReference type="ARBA" id="ARBA00022741"/>
    </source>
</evidence>
<keyword evidence="5 11" id="KW-0808">Transferase</keyword>
<evidence type="ECO:0000256" key="4">
    <source>
        <dbReference type="ARBA" id="ARBA00022553"/>
    </source>
</evidence>
<dbReference type="FunFam" id="1.10.510.10:FF:000074">
    <property type="entry name" value="G protein-coupled receptor kinase"/>
    <property type="match status" value="1"/>
</dbReference>
<evidence type="ECO:0000256" key="8">
    <source>
        <dbReference type="ARBA" id="ARBA00022840"/>
    </source>
</evidence>
<keyword evidence="6 10" id="KW-0547">Nucleotide-binding</keyword>
<evidence type="ECO:0000313" key="15">
    <source>
        <dbReference type="Proteomes" id="UP000515208"/>
    </source>
</evidence>
<dbReference type="CTD" id="2868"/>
<evidence type="ECO:0000256" key="7">
    <source>
        <dbReference type="ARBA" id="ARBA00022777"/>
    </source>
</evidence>
<feature type="binding site" evidence="10">
    <location>
        <position position="309"/>
    </location>
    <ligand>
        <name>ATP</name>
        <dbReference type="ChEBI" id="CHEBI:30616"/>
    </ligand>
</feature>
<dbReference type="PANTHER" id="PTHR24355:SF14">
    <property type="entry name" value="G PROTEIN-COUPLED RECEPTOR KINASE 4"/>
    <property type="match status" value="1"/>
</dbReference>
<dbReference type="RefSeq" id="XP_010846294.1">
    <property type="nucleotide sequence ID" value="XM_010847992.1"/>
</dbReference>
<evidence type="ECO:0000259" key="13">
    <source>
        <dbReference type="PROSITE" id="PS50011"/>
    </source>
</evidence>
<dbReference type="SMART" id="SM00220">
    <property type="entry name" value="S_TKc"/>
    <property type="match status" value="1"/>
</dbReference>
<dbReference type="FunFam" id="1.10.167.10:FF:000009">
    <property type="entry name" value="G protein-coupled receptor kinase"/>
    <property type="match status" value="1"/>
</dbReference>
<dbReference type="PROSITE" id="PS00108">
    <property type="entry name" value="PROTEIN_KINASE_ST"/>
    <property type="match status" value="1"/>
</dbReference>
<dbReference type="Proteomes" id="UP000515208">
    <property type="component" value="Unplaced"/>
</dbReference>
<dbReference type="EC" id="2.7.11.-" evidence="11"/>
<dbReference type="SUPFAM" id="SSF56112">
    <property type="entry name" value="Protein kinase-like (PK-like)"/>
    <property type="match status" value="1"/>
</dbReference>
<keyword evidence="16" id="KW-0675">Receptor</keyword>
<sequence length="660" mass="75784">MQGNVTRRTWPELLKQVKGPTLPGNTEKTSHRRRSWRAEPGRTNRSFPDEQRGRSPAAREEQDTGCKGWKKPAVLREPCGVHTGGTEESPGEQRLETTNWGGGFTASFVFGGINKKSGRSKKWREMLRLPPVSQCSELRQSVEKDYSSLCDKQPIGRLLFRQFCDTKGDLKRRIEFLDAVAEYEVAADEDRRHCGLLVLDTFFGGKGSPAPLPEIPEHVVLKCRQRLWEDPSKDIFEECTRIVHDHLSEEAFEEYQESAYFSRFLQWKWLERQPVTKSTFRHYRVLGKGGFGEVCACQVRATGKMYACKKLEKKRIKRRKGEAMALSEKRILEKVHSRFVVSLCYTYQTKKSLCLVLTIMNGGDLKFHIHNLGDPGFEEQRAIFYAAELCCGLEDLQRERIVYRDLKPENILLDDYGHIRISDLGLALEIPEGAKISGRVGTLGYMAPEVINSESYTFSPDWWGLGCLIYEMIEGHSPFKKYKEKVKREEVERRVNKEAEQYSEKFSEDARSICSMPQAVYCKDILDIEQFSTVRGIQLDSTDSCFYSEFVTGCVSIPWQNEMIESECFKDINESENEPVVVLEPDEKTDQQVPRQKRGFFYRLFSRGCSFCSACCVRGCIQCASYPCGVFEPGEKSPPRGVCRWYELCPDRKRRNGSST</sequence>
<evidence type="ECO:0000256" key="5">
    <source>
        <dbReference type="ARBA" id="ARBA00022679"/>
    </source>
</evidence>
<accession>A0A6P3I3C8</accession>
<gene>
    <name evidence="16" type="primary">GRK4</name>
</gene>
<dbReference type="InterPro" id="IPR008271">
    <property type="entry name" value="Ser/Thr_kinase_AS"/>
</dbReference>
<dbReference type="InterPro" id="IPR044926">
    <property type="entry name" value="RGS_subdomain_2"/>
</dbReference>
<comment type="similarity">
    <text evidence="2 11">Belongs to the protein kinase superfamily. AGC Ser/Thr protein kinase family. GPRK subfamily.</text>
</comment>
<keyword evidence="3 11" id="KW-0723">Serine/threonine-protein kinase</keyword>
<dbReference type="Gene3D" id="1.10.510.10">
    <property type="entry name" value="Transferase(Phosphotransferase) domain 1"/>
    <property type="match status" value="1"/>
</dbReference>
<evidence type="ECO:0000256" key="12">
    <source>
        <dbReference type="SAM" id="MobiDB-lite"/>
    </source>
</evidence>
<keyword evidence="4" id="KW-0597">Phosphoprotein</keyword>
<dbReference type="SMART" id="SM00315">
    <property type="entry name" value="RGS"/>
    <property type="match status" value="1"/>
</dbReference>
<dbReference type="PRINTS" id="PR00717">
    <property type="entry name" value="GPCRKINASE"/>
</dbReference>
<dbReference type="GO" id="GO:0005737">
    <property type="term" value="C:cytoplasm"/>
    <property type="evidence" value="ECO:0007669"/>
    <property type="project" value="TreeGrafter"/>
</dbReference>
<dbReference type="InterPro" id="IPR011009">
    <property type="entry name" value="Kinase-like_dom_sf"/>
</dbReference>
<keyword evidence="7 11" id="KW-0418">Kinase</keyword>
<dbReference type="GO" id="GO:0007165">
    <property type="term" value="P:signal transduction"/>
    <property type="evidence" value="ECO:0007669"/>
    <property type="project" value="InterPro"/>
</dbReference>